<dbReference type="Pfam" id="PF05043">
    <property type="entry name" value="Mga"/>
    <property type="match status" value="1"/>
</dbReference>
<dbReference type="PANTHER" id="PTHR30185">
    <property type="entry name" value="CRYPTIC BETA-GLUCOSIDE BGL OPERON ANTITERMINATOR"/>
    <property type="match status" value="1"/>
</dbReference>
<dbReference type="Pfam" id="PF08279">
    <property type="entry name" value="HTH_11"/>
    <property type="match status" value="1"/>
</dbReference>
<dbReference type="InterPro" id="IPR016152">
    <property type="entry name" value="PTrfase/Anion_transptr"/>
</dbReference>
<dbReference type="Pfam" id="PF00874">
    <property type="entry name" value="PRD"/>
    <property type="match status" value="1"/>
</dbReference>
<dbReference type="Proteomes" id="UP000241208">
    <property type="component" value="Unassembled WGS sequence"/>
</dbReference>
<dbReference type="InterPro" id="IPR036388">
    <property type="entry name" value="WH-like_DNA-bd_sf"/>
</dbReference>
<evidence type="ECO:0000259" key="9">
    <source>
        <dbReference type="PROSITE" id="PS51372"/>
    </source>
</evidence>
<feature type="domain" description="PRD" evidence="9">
    <location>
        <begin position="274"/>
        <end position="381"/>
    </location>
</feature>
<evidence type="ECO:0000313" key="10">
    <source>
        <dbReference type="EMBL" id="PTF67849.1"/>
    </source>
</evidence>
<gene>
    <name evidence="10" type="ORF">BUY34_00015</name>
</gene>
<sequence length="620" mass="72122">MLVRHAKLIRLLLNNSNHYLSADEIASYLNVSNRTVRNDIKYINNEIINHLITSVKGKGYKLNGGHYDEAELETLVHSFLTKENEKLMKLGYELLMYQKPNTIDQIESEFMITKTEVYDYINRIKAWCASFDIDVDVIKKKGITLIGNEMNIRNAILHLNQLSNKEKTVEAFILNEIPQAHIKSICFIIKNRLEQHHLFTSDMRIQQLLIHLIIIIKRKKTSDDSWVVNKEAEEIAMQCIEDINYKLAYGLSKDTAKLFSFFISYYFNKYDLGIETLFIESYVARMIKHMEKIVGINFTQDNILRENIQAHFSRAYLRIAKNVYINNPLTDEIKKYYPFVFNALYETVKYLEKDSNLNLVEDEIAFLALHFQASIDRNKKDEINIVITCYYGLGISNLLEVKIANLDDHINIVDTLKLERVSHYNFSNIDMLITTHPINTKDLPDTLHVIEVSPLLSDNDIKQIKSFINSKRNPVLKQDEISAIQFDVQKMTDDVTVTHIFEKAQSLLMKQHAITESYMKSALEREKYASTYIGNGISMPHGDPEKVLRSQVIIFKCPHGLLWKQNKVKLVFFLAIANSEISAMKKIIHVIADLNEYDVDYLMTMETQHLKQYIINLIKE</sequence>
<dbReference type="InterPro" id="IPR011608">
    <property type="entry name" value="PRD"/>
</dbReference>
<dbReference type="PANTHER" id="PTHR30185:SF12">
    <property type="entry name" value="TRANSCRIPTIONAL REGULATOR MANR"/>
    <property type="match status" value="1"/>
</dbReference>
<evidence type="ECO:0000259" key="7">
    <source>
        <dbReference type="PROSITE" id="PS51094"/>
    </source>
</evidence>
<dbReference type="AlphaFoldDB" id="A0A2T4LW92"/>
<organism evidence="10 11">
    <name type="scientific">Staphylococcus cohnii</name>
    <dbReference type="NCBI Taxonomy" id="29382"/>
    <lineage>
        <taxon>Bacteria</taxon>
        <taxon>Bacillati</taxon>
        <taxon>Bacillota</taxon>
        <taxon>Bacilli</taxon>
        <taxon>Bacillales</taxon>
        <taxon>Staphylococcaceae</taxon>
        <taxon>Staphylococcus</taxon>
        <taxon>Staphylococcus cohnii species complex</taxon>
    </lineage>
</organism>
<dbReference type="Gene3D" id="1.10.10.10">
    <property type="entry name" value="Winged helix-like DNA-binding domain superfamily/Winged helix DNA-binding domain"/>
    <property type="match status" value="1"/>
</dbReference>
<dbReference type="InterPro" id="IPR050661">
    <property type="entry name" value="BglG_antiterminators"/>
</dbReference>
<feature type="domain" description="PTS EIIB type-2" evidence="8">
    <location>
        <begin position="383"/>
        <end position="476"/>
    </location>
</feature>
<dbReference type="PROSITE" id="PS51372">
    <property type="entry name" value="PRD_2"/>
    <property type="match status" value="1"/>
</dbReference>
<name>A0A2T4LW92_9STAP</name>
<dbReference type="PROSITE" id="PS51099">
    <property type="entry name" value="PTS_EIIB_TYPE_2"/>
    <property type="match status" value="1"/>
</dbReference>
<dbReference type="SUPFAM" id="SSF52794">
    <property type="entry name" value="PTS system IIB component-like"/>
    <property type="match status" value="1"/>
</dbReference>
<dbReference type="Pfam" id="PF00359">
    <property type="entry name" value="PTS_EIIA_2"/>
    <property type="match status" value="1"/>
</dbReference>
<evidence type="ECO:0000256" key="3">
    <source>
        <dbReference type="ARBA" id="ARBA00022737"/>
    </source>
</evidence>
<evidence type="ECO:0000259" key="8">
    <source>
        <dbReference type="PROSITE" id="PS51099"/>
    </source>
</evidence>
<protein>
    <submittedName>
        <fullName evidence="10">PTS mannose transporter subunit IIA</fullName>
    </submittedName>
</protein>
<keyword evidence="2" id="KW-0808">Transferase</keyword>
<dbReference type="InterPro" id="IPR036390">
    <property type="entry name" value="WH_DNA-bd_sf"/>
</dbReference>
<keyword evidence="5" id="KW-0010">Activator</keyword>
<keyword evidence="6" id="KW-0804">Transcription</keyword>
<dbReference type="GO" id="GO:0009401">
    <property type="term" value="P:phosphoenolpyruvate-dependent sugar phosphotransferase system"/>
    <property type="evidence" value="ECO:0007669"/>
    <property type="project" value="InterPro"/>
</dbReference>
<reference evidence="10 11" key="1">
    <citation type="journal article" date="2016" name="Front. Microbiol.">
        <title>Comprehensive Phylogenetic Analysis of Bovine Non-aureus Staphylococci Species Based on Whole-Genome Sequencing.</title>
        <authorList>
            <person name="Naushad S."/>
            <person name="Barkema H.W."/>
            <person name="Luby C."/>
            <person name="Condas L.A."/>
            <person name="Nobrega D.B."/>
            <person name="Carson D.A."/>
            <person name="De Buck J."/>
        </authorList>
    </citation>
    <scope>NUCLEOTIDE SEQUENCE [LARGE SCALE GENOMIC DNA]</scope>
    <source>
        <strain evidence="10 11">SNUC 3829</strain>
    </source>
</reference>
<comment type="subunit">
    <text evidence="1">Homodimer or homotrimer. Seems to be a monomer when not phosphorylated.</text>
</comment>
<dbReference type="InterPro" id="IPR036095">
    <property type="entry name" value="PTS_EIIB-like_sf"/>
</dbReference>
<dbReference type="GO" id="GO:0008982">
    <property type="term" value="F:protein-N(PI)-phosphohistidine-sugar phosphotransferase activity"/>
    <property type="evidence" value="ECO:0007669"/>
    <property type="project" value="InterPro"/>
</dbReference>
<comment type="caution">
    <text evidence="10">The sequence shown here is derived from an EMBL/GenBank/DDBJ whole genome shotgun (WGS) entry which is preliminary data.</text>
</comment>
<evidence type="ECO:0000256" key="6">
    <source>
        <dbReference type="ARBA" id="ARBA00023163"/>
    </source>
</evidence>
<evidence type="ECO:0000313" key="11">
    <source>
        <dbReference type="Proteomes" id="UP000241208"/>
    </source>
</evidence>
<dbReference type="GO" id="GO:0006355">
    <property type="term" value="P:regulation of DNA-templated transcription"/>
    <property type="evidence" value="ECO:0007669"/>
    <property type="project" value="InterPro"/>
</dbReference>
<evidence type="ECO:0000256" key="2">
    <source>
        <dbReference type="ARBA" id="ARBA00022679"/>
    </source>
</evidence>
<feature type="domain" description="PTS EIIA type-2" evidence="7">
    <location>
        <begin position="479"/>
        <end position="620"/>
    </location>
</feature>
<dbReference type="InterPro" id="IPR013011">
    <property type="entry name" value="PTS_EIIB_2"/>
</dbReference>
<dbReference type="SUPFAM" id="SSF63520">
    <property type="entry name" value="PTS-regulatory domain, PRD"/>
    <property type="match status" value="1"/>
</dbReference>
<evidence type="ECO:0000256" key="4">
    <source>
        <dbReference type="ARBA" id="ARBA00023015"/>
    </source>
</evidence>
<evidence type="ECO:0000256" key="1">
    <source>
        <dbReference type="ARBA" id="ARBA00011798"/>
    </source>
</evidence>
<accession>A0A2T4LW92</accession>
<evidence type="ECO:0000256" key="5">
    <source>
        <dbReference type="ARBA" id="ARBA00023159"/>
    </source>
</evidence>
<dbReference type="STRING" id="29382.BZ166_05875"/>
<dbReference type="RefSeq" id="WP_107385751.1">
    <property type="nucleotide sequence ID" value="NZ_JABXXI010000004.1"/>
</dbReference>
<dbReference type="InterPro" id="IPR002178">
    <property type="entry name" value="PTS_EIIA_type-2_dom"/>
</dbReference>
<dbReference type="Gene3D" id="1.10.1790.10">
    <property type="entry name" value="PRD domain"/>
    <property type="match status" value="1"/>
</dbReference>
<dbReference type="PROSITE" id="PS51094">
    <property type="entry name" value="PTS_EIIA_TYPE_2"/>
    <property type="match status" value="1"/>
</dbReference>
<dbReference type="CDD" id="cd05568">
    <property type="entry name" value="PTS_IIB_bgl_like"/>
    <property type="match status" value="1"/>
</dbReference>
<keyword evidence="3" id="KW-0677">Repeat</keyword>
<keyword evidence="4" id="KW-0805">Transcription regulation</keyword>
<dbReference type="Gene3D" id="3.40.930.10">
    <property type="entry name" value="Mannitol-specific EII, Chain A"/>
    <property type="match status" value="1"/>
</dbReference>
<dbReference type="EMBL" id="PYZR01000001">
    <property type="protein sequence ID" value="PTF67849.1"/>
    <property type="molecule type" value="Genomic_DNA"/>
</dbReference>
<proteinExistence type="predicted"/>
<dbReference type="InterPro" id="IPR013196">
    <property type="entry name" value="HTH_11"/>
</dbReference>
<dbReference type="InterPro" id="IPR007737">
    <property type="entry name" value="Mga_HTH"/>
</dbReference>
<dbReference type="InterPro" id="IPR036634">
    <property type="entry name" value="PRD_sf"/>
</dbReference>
<dbReference type="SUPFAM" id="SSF46785">
    <property type="entry name" value="Winged helix' DNA-binding domain"/>
    <property type="match status" value="1"/>
</dbReference>
<dbReference type="Gene3D" id="3.40.50.2300">
    <property type="match status" value="1"/>
</dbReference>
<dbReference type="SUPFAM" id="SSF55804">
    <property type="entry name" value="Phoshotransferase/anion transport protein"/>
    <property type="match status" value="1"/>
</dbReference>